<evidence type="ECO:0000313" key="1">
    <source>
        <dbReference type="EMBL" id="OWM74881.1"/>
    </source>
</evidence>
<proteinExistence type="predicted"/>
<reference evidence="2" key="1">
    <citation type="journal article" date="2017" name="Plant J.">
        <title>The pomegranate (Punica granatum L.) genome and the genomics of punicalagin biosynthesis.</title>
        <authorList>
            <person name="Qin G."/>
            <person name="Xu C."/>
            <person name="Ming R."/>
            <person name="Tang H."/>
            <person name="Guyot R."/>
            <person name="Kramer E.M."/>
            <person name="Hu Y."/>
            <person name="Yi X."/>
            <person name="Qi Y."/>
            <person name="Xu X."/>
            <person name="Gao Z."/>
            <person name="Pan H."/>
            <person name="Jian J."/>
            <person name="Tian Y."/>
            <person name="Yue Z."/>
            <person name="Xu Y."/>
        </authorList>
    </citation>
    <scope>NUCLEOTIDE SEQUENCE [LARGE SCALE GENOMIC DNA]</scope>
    <source>
        <strain evidence="2">cv. Dabenzi</strain>
    </source>
</reference>
<name>A0A218WRN1_PUNGR</name>
<accession>A0A218WRN1</accession>
<sequence length="76" mass="8195">MTSKQDLRKLIHIEIRPIASWSELAEATVGSVVMHIGGVIDWAWQGHRVIDCAGKADGVANMQAGFVLAHIGAMID</sequence>
<dbReference type="EMBL" id="MTKT01003414">
    <property type="protein sequence ID" value="OWM74881.1"/>
    <property type="molecule type" value="Genomic_DNA"/>
</dbReference>
<evidence type="ECO:0000313" key="2">
    <source>
        <dbReference type="Proteomes" id="UP000197138"/>
    </source>
</evidence>
<gene>
    <name evidence="1" type="ORF">CDL15_Pgr021232</name>
</gene>
<dbReference type="AlphaFoldDB" id="A0A218WRN1"/>
<dbReference type="Proteomes" id="UP000197138">
    <property type="component" value="Unassembled WGS sequence"/>
</dbReference>
<comment type="caution">
    <text evidence="1">The sequence shown here is derived from an EMBL/GenBank/DDBJ whole genome shotgun (WGS) entry which is preliminary data.</text>
</comment>
<protein>
    <submittedName>
        <fullName evidence="1">Uncharacterized protein</fullName>
    </submittedName>
</protein>
<organism evidence="1 2">
    <name type="scientific">Punica granatum</name>
    <name type="common">Pomegranate</name>
    <dbReference type="NCBI Taxonomy" id="22663"/>
    <lineage>
        <taxon>Eukaryota</taxon>
        <taxon>Viridiplantae</taxon>
        <taxon>Streptophyta</taxon>
        <taxon>Embryophyta</taxon>
        <taxon>Tracheophyta</taxon>
        <taxon>Spermatophyta</taxon>
        <taxon>Magnoliopsida</taxon>
        <taxon>eudicotyledons</taxon>
        <taxon>Gunneridae</taxon>
        <taxon>Pentapetalae</taxon>
        <taxon>rosids</taxon>
        <taxon>malvids</taxon>
        <taxon>Myrtales</taxon>
        <taxon>Lythraceae</taxon>
        <taxon>Punica</taxon>
    </lineage>
</organism>